<dbReference type="RefSeq" id="WP_110997566.1">
    <property type="nucleotide sequence ID" value="NZ_QKTW01000006.1"/>
</dbReference>
<dbReference type="Proteomes" id="UP000248745">
    <property type="component" value="Unassembled WGS sequence"/>
</dbReference>
<evidence type="ECO:0000313" key="3">
    <source>
        <dbReference type="Proteomes" id="UP000248745"/>
    </source>
</evidence>
<dbReference type="Pfam" id="PF13181">
    <property type="entry name" value="TPR_8"/>
    <property type="match status" value="1"/>
</dbReference>
<evidence type="ECO:0000313" key="2">
    <source>
        <dbReference type="EMBL" id="PZF74150.1"/>
    </source>
</evidence>
<keyword evidence="1" id="KW-1133">Transmembrane helix</keyword>
<dbReference type="OrthoDB" id="9808622at2"/>
<feature type="transmembrane region" description="Helical" evidence="1">
    <location>
        <begin position="37"/>
        <end position="54"/>
    </location>
</feature>
<comment type="caution">
    <text evidence="2">The sequence shown here is derived from an EMBL/GenBank/DDBJ whole genome shotgun (WGS) entry which is preliminary data.</text>
</comment>
<sequence length="231" mass="25586">MANTARTKPGAEPAIVDEGSKALDNLQLKYEMNKKRINTAIAVVVIAVVGFFAYNKLYKEPQEEKAANAMSFAQRYFEADSVNKALNGDGQHGGFLKVTKKYSGTKSGNLAHYYAGVCYLKMGDAKNAIKELEDFNGKNTIVAYMAWGALGDAYMETGNTKKGIESYQKATGDKDDFAVTPLYLQRLGIAYEMSNQPEEAKKAYIRVRDEFPQSMQARDMDKNLARLGVLN</sequence>
<dbReference type="EMBL" id="QKTW01000006">
    <property type="protein sequence ID" value="PZF74150.1"/>
    <property type="molecule type" value="Genomic_DNA"/>
</dbReference>
<gene>
    <name evidence="2" type="ORF">DN068_03810</name>
</gene>
<dbReference type="SUPFAM" id="SSF48452">
    <property type="entry name" value="TPR-like"/>
    <property type="match status" value="1"/>
</dbReference>
<keyword evidence="1" id="KW-0472">Membrane</keyword>
<keyword evidence="1" id="KW-0812">Transmembrane</keyword>
<dbReference type="AlphaFoldDB" id="A0A2W2AP47"/>
<evidence type="ECO:0000256" key="1">
    <source>
        <dbReference type="SAM" id="Phobius"/>
    </source>
</evidence>
<keyword evidence="3" id="KW-1185">Reference proteome</keyword>
<proteinExistence type="predicted"/>
<dbReference type="Gene3D" id="1.25.40.10">
    <property type="entry name" value="Tetratricopeptide repeat domain"/>
    <property type="match status" value="2"/>
</dbReference>
<protein>
    <submittedName>
        <fullName evidence="2">Uncharacterized protein</fullName>
    </submittedName>
</protein>
<reference evidence="2 3" key="1">
    <citation type="submission" date="2018-06" db="EMBL/GenBank/DDBJ databases">
        <title>Mucibacter soli gen. nov., sp. nov., a new member of the family Chitinophagaceae producing mucin.</title>
        <authorList>
            <person name="Kim M.-K."/>
            <person name="Park S."/>
            <person name="Kim T.-S."/>
            <person name="Joung Y."/>
            <person name="Han J.-H."/>
            <person name="Kim S.B."/>
        </authorList>
    </citation>
    <scope>NUCLEOTIDE SEQUENCE [LARGE SCALE GENOMIC DNA]</scope>
    <source>
        <strain evidence="2 3">R1-15</strain>
    </source>
</reference>
<organism evidence="2 3">
    <name type="scientific">Taibaiella soli</name>
    <dbReference type="NCBI Taxonomy" id="1649169"/>
    <lineage>
        <taxon>Bacteria</taxon>
        <taxon>Pseudomonadati</taxon>
        <taxon>Bacteroidota</taxon>
        <taxon>Chitinophagia</taxon>
        <taxon>Chitinophagales</taxon>
        <taxon>Chitinophagaceae</taxon>
        <taxon>Taibaiella</taxon>
    </lineage>
</organism>
<name>A0A2W2AP47_9BACT</name>
<dbReference type="InterPro" id="IPR011990">
    <property type="entry name" value="TPR-like_helical_dom_sf"/>
</dbReference>
<dbReference type="InterPro" id="IPR019734">
    <property type="entry name" value="TPR_rpt"/>
</dbReference>
<dbReference type="Pfam" id="PF13174">
    <property type="entry name" value="TPR_6"/>
    <property type="match status" value="2"/>
</dbReference>
<accession>A0A2W2AP47</accession>
<dbReference type="SMART" id="SM00028">
    <property type="entry name" value="TPR"/>
    <property type="match status" value="2"/>
</dbReference>